<evidence type="ECO:0000256" key="1">
    <source>
        <dbReference type="ARBA" id="ARBA00023117"/>
    </source>
</evidence>
<accession>A0ABD0VT85</accession>
<feature type="region of interest" description="Disordered" evidence="3">
    <location>
        <begin position="274"/>
        <end position="346"/>
    </location>
</feature>
<dbReference type="Proteomes" id="UP001552299">
    <property type="component" value="Unassembled WGS sequence"/>
</dbReference>
<reference evidence="5 6" key="1">
    <citation type="journal article" date="2024" name="Plant Biotechnol. J.">
        <title>Dendrobium thyrsiflorum genome and its molecular insights into genes involved in important horticultural traits.</title>
        <authorList>
            <person name="Chen B."/>
            <person name="Wang J.Y."/>
            <person name="Zheng P.J."/>
            <person name="Li K.L."/>
            <person name="Liang Y.M."/>
            <person name="Chen X.F."/>
            <person name="Zhang C."/>
            <person name="Zhao X."/>
            <person name="He X."/>
            <person name="Zhang G.Q."/>
            <person name="Liu Z.J."/>
            <person name="Xu Q."/>
        </authorList>
    </citation>
    <scope>NUCLEOTIDE SEQUENCE [LARGE SCALE GENOMIC DNA]</scope>
    <source>
        <strain evidence="5">GZMU011</strain>
    </source>
</reference>
<sequence>MGKPVEMKRKKKGRPSLLDLQKRSLRLQKQQEQQQREQRQQKRNPNPSSNPYARFPNTPPVRLTHRSRNPDPEPPSPEEDVDDASVAASVEDDEDEDEPAKRRKEKKLKLVLHLPHADANSSDAACVASESDGAATNRRKIDAAGKTESKNSSWKATEASQERSDLGPTTALPDKELLEFILDRLQKKDTYGVFSEPVDPEELPDYHGIIEHPMDFGTVRRRLSSGAYRNLEHFEKDVFLISSNAMRYNASDTIYFRQARSIHELAKKSFENLRQESDDNNDPEPKIVRRGRPPGTGKNNINRPVGRPPAERAGSEFSSEASLANAANGNLSSSPMTDALRRASGFPKPDVADLSATAPQCFQSSDSYILNSEHKLEKSEDYSGTTIVAGSVWKGSSKSGKKLSAKEENWRDTPKQYQLSSMPELPARTAPAVDRKILVPVGLHVEFAYARSLARFAANLGPIGWKLAAKRIEKALPPGTKFGPGWVGESDYPRPSQCGFFLTPSLTPSLTHSNVSTMSRDKCSEVAEQECHFKTSPSTTSVAATSRISDSNAAAKASSQLHQITMLQAPVNGFKAPFSPGMYQSRKFATPNATPSNFGL</sequence>
<feature type="compositionally biased region" description="Basic and acidic residues" evidence="3">
    <location>
        <begin position="139"/>
        <end position="149"/>
    </location>
</feature>
<feature type="region of interest" description="Disordered" evidence="3">
    <location>
        <begin position="1"/>
        <end position="170"/>
    </location>
</feature>
<dbReference type="EMBL" id="JANQDX010000001">
    <property type="protein sequence ID" value="KAL0928274.1"/>
    <property type="molecule type" value="Genomic_DNA"/>
</dbReference>
<dbReference type="Gene3D" id="1.20.920.10">
    <property type="entry name" value="Bromodomain-like"/>
    <property type="match status" value="1"/>
</dbReference>
<feature type="domain" description="Bromo" evidence="4">
    <location>
        <begin position="186"/>
        <end position="256"/>
    </location>
</feature>
<keyword evidence="1 2" id="KW-0103">Bromodomain</keyword>
<dbReference type="InterPro" id="IPR051831">
    <property type="entry name" value="Bromodomain_contain_prot"/>
</dbReference>
<dbReference type="Pfam" id="PF00439">
    <property type="entry name" value="Bromodomain"/>
    <property type="match status" value="1"/>
</dbReference>
<keyword evidence="6" id="KW-1185">Reference proteome</keyword>
<dbReference type="AlphaFoldDB" id="A0ABD0VT85"/>
<dbReference type="InterPro" id="IPR036427">
    <property type="entry name" value="Bromodomain-like_sf"/>
</dbReference>
<feature type="compositionally biased region" description="Low complexity" evidence="3">
    <location>
        <begin position="315"/>
        <end position="334"/>
    </location>
</feature>
<protein>
    <recommendedName>
        <fullName evidence="4">Bromo domain-containing protein</fullName>
    </recommendedName>
</protein>
<dbReference type="SUPFAM" id="SSF47370">
    <property type="entry name" value="Bromodomain"/>
    <property type="match status" value="1"/>
</dbReference>
<proteinExistence type="predicted"/>
<name>A0ABD0VT85_DENTH</name>
<dbReference type="PROSITE" id="PS00633">
    <property type="entry name" value="BROMODOMAIN_1"/>
    <property type="match status" value="1"/>
</dbReference>
<organism evidence="5 6">
    <name type="scientific">Dendrobium thyrsiflorum</name>
    <name type="common">Pinecone-like raceme dendrobium</name>
    <name type="synonym">Orchid</name>
    <dbReference type="NCBI Taxonomy" id="117978"/>
    <lineage>
        <taxon>Eukaryota</taxon>
        <taxon>Viridiplantae</taxon>
        <taxon>Streptophyta</taxon>
        <taxon>Embryophyta</taxon>
        <taxon>Tracheophyta</taxon>
        <taxon>Spermatophyta</taxon>
        <taxon>Magnoliopsida</taxon>
        <taxon>Liliopsida</taxon>
        <taxon>Asparagales</taxon>
        <taxon>Orchidaceae</taxon>
        <taxon>Epidendroideae</taxon>
        <taxon>Malaxideae</taxon>
        <taxon>Dendrobiinae</taxon>
        <taxon>Dendrobium</taxon>
    </lineage>
</organism>
<dbReference type="InterPro" id="IPR018359">
    <property type="entry name" value="Bromodomain_CS"/>
</dbReference>
<dbReference type="PANTHER" id="PTHR22881">
    <property type="entry name" value="BROMODOMAIN CONTAINING PROTEIN"/>
    <property type="match status" value="1"/>
</dbReference>
<evidence type="ECO:0000313" key="6">
    <source>
        <dbReference type="Proteomes" id="UP001552299"/>
    </source>
</evidence>
<evidence type="ECO:0000256" key="3">
    <source>
        <dbReference type="SAM" id="MobiDB-lite"/>
    </source>
</evidence>
<dbReference type="PRINTS" id="PR00503">
    <property type="entry name" value="BROMODOMAIN"/>
</dbReference>
<feature type="compositionally biased region" description="Basic residues" evidence="3">
    <location>
        <begin position="101"/>
        <end position="110"/>
    </location>
</feature>
<feature type="compositionally biased region" description="Polar residues" evidence="3">
    <location>
        <begin position="150"/>
        <end position="159"/>
    </location>
</feature>
<gene>
    <name evidence="5" type="ORF">M5K25_000146</name>
</gene>
<comment type="caution">
    <text evidence="5">The sequence shown here is derived from an EMBL/GenBank/DDBJ whole genome shotgun (WGS) entry which is preliminary data.</text>
</comment>
<dbReference type="InterPro" id="IPR001487">
    <property type="entry name" value="Bromodomain"/>
</dbReference>
<evidence type="ECO:0000313" key="5">
    <source>
        <dbReference type="EMBL" id="KAL0928274.1"/>
    </source>
</evidence>
<dbReference type="PANTHER" id="PTHR22881:SF27">
    <property type="entry name" value="BROMODOMAIN CONTAINING 7_9"/>
    <property type="match status" value="1"/>
</dbReference>
<evidence type="ECO:0000256" key="2">
    <source>
        <dbReference type="PROSITE-ProRule" id="PRU00035"/>
    </source>
</evidence>
<feature type="compositionally biased region" description="Basic and acidic residues" evidence="3">
    <location>
        <begin position="274"/>
        <end position="287"/>
    </location>
</feature>
<evidence type="ECO:0000259" key="4">
    <source>
        <dbReference type="PROSITE" id="PS50014"/>
    </source>
</evidence>
<dbReference type="PROSITE" id="PS50014">
    <property type="entry name" value="BROMODOMAIN_2"/>
    <property type="match status" value="1"/>
</dbReference>
<dbReference type="SMART" id="SM00297">
    <property type="entry name" value="BROMO"/>
    <property type="match status" value="1"/>
</dbReference>